<evidence type="ECO:0000256" key="3">
    <source>
        <dbReference type="ARBA" id="ARBA00022692"/>
    </source>
</evidence>
<evidence type="ECO:0000256" key="2">
    <source>
        <dbReference type="ARBA" id="ARBA00022448"/>
    </source>
</evidence>
<evidence type="ECO:0000256" key="6">
    <source>
        <dbReference type="SAM" id="Phobius"/>
    </source>
</evidence>
<dbReference type="GO" id="GO:0016020">
    <property type="term" value="C:membrane"/>
    <property type="evidence" value="ECO:0007669"/>
    <property type="project" value="UniProtKB-SubCell"/>
</dbReference>
<organism evidence="8 9">
    <name type="scientific">Trichuris trichiura</name>
    <name type="common">Whipworm</name>
    <name type="synonym">Trichocephalus trichiurus</name>
    <dbReference type="NCBI Taxonomy" id="36087"/>
    <lineage>
        <taxon>Eukaryota</taxon>
        <taxon>Metazoa</taxon>
        <taxon>Ecdysozoa</taxon>
        <taxon>Nematoda</taxon>
        <taxon>Enoplea</taxon>
        <taxon>Dorylaimia</taxon>
        <taxon>Trichinellida</taxon>
        <taxon>Trichuridae</taxon>
        <taxon>Trichuris</taxon>
    </lineage>
</organism>
<reference evidence="8" key="1">
    <citation type="submission" date="2014-01" db="EMBL/GenBank/DDBJ databases">
        <authorList>
            <person name="Aslett M."/>
        </authorList>
    </citation>
    <scope>NUCLEOTIDE SEQUENCE</scope>
</reference>
<feature type="transmembrane region" description="Helical" evidence="6">
    <location>
        <begin position="85"/>
        <end position="103"/>
    </location>
</feature>
<comment type="subcellular location">
    <subcellularLocation>
        <location evidence="1">Membrane</location>
        <topology evidence="1">Multi-pass membrane protein</topology>
    </subcellularLocation>
</comment>
<accession>A0A077Z4A4</accession>
<feature type="transmembrane region" description="Helical" evidence="6">
    <location>
        <begin position="198"/>
        <end position="218"/>
    </location>
</feature>
<keyword evidence="9" id="KW-1185">Reference proteome</keyword>
<name>A0A077Z4A4_TRITR</name>
<feature type="transmembrane region" description="Helical" evidence="6">
    <location>
        <begin position="324"/>
        <end position="340"/>
    </location>
</feature>
<dbReference type="PROSITE" id="PS50850">
    <property type="entry name" value="MFS"/>
    <property type="match status" value="1"/>
</dbReference>
<feature type="transmembrane region" description="Helical" evidence="6">
    <location>
        <begin position="230"/>
        <end position="248"/>
    </location>
</feature>
<keyword evidence="3 6" id="KW-0812">Transmembrane</keyword>
<evidence type="ECO:0000256" key="4">
    <source>
        <dbReference type="ARBA" id="ARBA00022989"/>
    </source>
</evidence>
<reference evidence="8" key="2">
    <citation type="submission" date="2014-03" db="EMBL/GenBank/DDBJ databases">
        <title>The whipworm genome and dual-species transcriptomics of an intimate host-pathogen interaction.</title>
        <authorList>
            <person name="Foth B.J."/>
            <person name="Tsai I.J."/>
            <person name="Reid A.J."/>
            <person name="Bancroft A.J."/>
            <person name="Nichol S."/>
            <person name="Tracey A."/>
            <person name="Holroyd N."/>
            <person name="Cotton J.A."/>
            <person name="Stanley E.J."/>
            <person name="Zarowiecki M."/>
            <person name="Liu J.Z."/>
            <person name="Huckvale T."/>
            <person name="Cooper P.J."/>
            <person name="Grencis R.K."/>
            <person name="Berriman M."/>
        </authorList>
    </citation>
    <scope>NUCLEOTIDE SEQUENCE [LARGE SCALE GENOMIC DNA]</scope>
</reference>
<keyword evidence="5 6" id="KW-0472">Membrane</keyword>
<dbReference type="Pfam" id="PF07690">
    <property type="entry name" value="MFS_1"/>
    <property type="match status" value="1"/>
</dbReference>
<dbReference type="SUPFAM" id="SSF103473">
    <property type="entry name" value="MFS general substrate transporter"/>
    <property type="match status" value="1"/>
</dbReference>
<proteinExistence type="predicted"/>
<feature type="transmembrane region" description="Helical" evidence="6">
    <location>
        <begin position="157"/>
        <end position="178"/>
    </location>
</feature>
<dbReference type="InterPro" id="IPR036259">
    <property type="entry name" value="MFS_trans_sf"/>
</dbReference>
<evidence type="ECO:0000313" key="8">
    <source>
        <dbReference type="EMBL" id="CDW54503.1"/>
    </source>
</evidence>
<dbReference type="EMBL" id="HG805901">
    <property type="protein sequence ID" value="CDW54503.1"/>
    <property type="molecule type" value="Genomic_DNA"/>
</dbReference>
<dbReference type="InterPro" id="IPR020846">
    <property type="entry name" value="MFS_dom"/>
</dbReference>
<dbReference type="OrthoDB" id="446368at2759"/>
<feature type="transmembrane region" description="Helical" evidence="6">
    <location>
        <begin position="115"/>
        <end position="137"/>
    </location>
</feature>
<feature type="domain" description="Major facilitator superfamily (MFS) profile" evidence="7">
    <location>
        <begin position="1"/>
        <end position="341"/>
    </location>
</feature>
<sequence length="341" mass="36791">MQFVIFILSPLYGRYMSILGSKFLFCTGLFVTGYTSILFGLLYMCPSNIPFITLSYLTRIFKGIGAAAYMTAAVSIVAFQFPQKAATVIGVLEVFNGMGYTIGPPLGGILYKYGGYITPFALFGTILIIFCFVSSFLKALSTNVVHTATESAWKVLLKLDVFFALFSVFMGLTTVTFFEPTMASHVEDLDLAPEAIGLIFTISALSYALTCPTVGAIIDRQPITLHIMSVGYVISGLPILIMGPSLFIPLKKSYLLICIGNAIYGLGLGMIVVTSFHFCLNSMLRCGYADSFHTYSLASGFYTSGISLGAFVGPTVGGIVVDHFGFPLTTTVLAFFNVLLA</sequence>
<keyword evidence="4 6" id="KW-1133">Transmembrane helix</keyword>
<dbReference type="GO" id="GO:0022857">
    <property type="term" value="F:transmembrane transporter activity"/>
    <property type="evidence" value="ECO:0007669"/>
    <property type="project" value="InterPro"/>
</dbReference>
<dbReference type="Gene3D" id="1.20.1250.20">
    <property type="entry name" value="MFS general substrate transporter like domains"/>
    <property type="match status" value="2"/>
</dbReference>
<evidence type="ECO:0000313" key="9">
    <source>
        <dbReference type="Proteomes" id="UP000030665"/>
    </source>
</evidence>
<dbReference type="STRING" id="36087.A0A077Z4A4"/>
<feature type="transmembrane region" description="Helical" evidence="6">
    <location>
        <begin position="23"/>
        <end position="44"/>
    </location>
</feature>
<evidence type="ECO:0000259" key="7">
    <source>
        <dbReference type="PROSITE" id="PS50850"/>
    </source>
</evidence>
<dbReference type="PANTHER" id="PTHR23506:SF26">
    <property type="entry name" value="MFS-TYPE TRANSPORTER SLC18B1"/>
    <property type="match status" value="1"/>
</dbReference>
<feature type="transmembrane region" description="Helical" evidence="6">
    <location>
        <begin position="56"/>
        <end position="78"/>
    </location>
</feature>
<dbReference type="InterPro" id="IPR050930">
    <property type="entry name" value="MFS_Vesicular_Transporter"/>
</dbReference>
<gene>
    <name evidence="8" type="ORF">TTRE_0000277301</name>
</gene>
<keyword evidence="2" id="KW-0813">Transport</keyword>
<feature type="transmembrane region" description="Helical" evidence="6">
    <location>
        <begin position="254"/>
        <end position="280"/>
    </location>
</feature>
<evidence type="ECO:0000256" key="5">
    <source>
        <dbReference type="ARBA" id="ARBA00023136"/>
    </source>
</evidence>
<protein>
    <submittedName>
        <fullName evidence="8">Uncharacterized MFS type transporter C6orf192</fullName>
    </submittedName>
</protein>
<evidence type="ECO:0000256" key="1">
    <source>
        <dbReference type="ARBA" id="ARBA00004141"/>
    </source>
</evidence>
<dbReference type="Proteomes" id="UP000030665">
    <property type="component" value="Unassembled WGS sequence"/>
</dbReference>
<dbReference type="InterPro" id="IPR011701">
    <property type="entry name" value="MFS"/>
</dbReference>
<dbReference type="PANTHER" id="PTHR23506">
    <property type="entry name" value="GH10249P"/>
    <property type="match status" value="1"/>
</dbReference>
<dbReference type="AlphaFoldDB" id="A0A077Z4A4"/>
<feature type="transmembrane region" description="Helical" evidence="6">
    <location>
        <begin position="292"/>
        <end position="312"/>
    </location>
</feature>